<keyword evidence="5 11" id="KW-0444">Lipid biosynthesis</keyword>
<evidence type="ECO:0000259" key="13">
    <source>
        <dbReference type="Pfam" id="PF06974"/>
    </source>
</evidence>
<evidence type="ECO:0000313" key="15">
    <source>
        <dbReference type="Proteomes" id="UP001560045"/>
    </source>
</evidence>
<feature type="domain" description="O-acyltransferase WSD1 C-terminal" evidence="13">
    <location>
        <begin position="310"/>
        <end position="454"/>
    </location>
</feature>
<gene>
    <name evidence="14" type="ORF">ABQ292_15825</name>
</gene>
<dbReference type="InterPro" id="IPR045034">
    <property type="entry name" value="O-acyltransferase_WSD1-like"/>
</dbReference>
<comment type="similarity">
    <text evidence="3 11">Belongs to the long-chain O-acyltransferase family.</text>
</comment>
<dbReference type="Pfam" id="PF03007">
    <property type="entry name" value="WS_DGAT_cat"/>
    <property type="match status" value="1"/>
</dbReference>
<reference evidence="14 15" key="1">
    <citation type="submission" date="2024-06" db="EMBL/GenBank/DDBJ databases">
        <title>Draft genome sequence of Geodermatophilus badlandi, a novel member of the Geodermatophilaceae isolated from badland sedimentary rocks in the Red desert, Wyoming, USA.</title>
        <authorList>
            <person name="Ben Tekaya S."/>
            <person name="Nouioui I."/>
            <person name="Flores G.M."/>
            <person name="Shaal M.N."/>
            <person name="Bredoire F."/>
            <person name="Basile F."/>
            <person name="Van Diepen L."/>
            <person name="Ward N.L."/>
        </authorList>
    </citation>
    <scope>NUCLEOTIDE SEQUENCE [LARGE SCALE GENOMIC DNA]</scope>
    <source>
        <strain evidence="14 15">WL48A</strain>
    </source>
</reference>
<protein>
    <recommendedName>
        <fullName evidence="4 11">Diacylglycerol O-acyltransferase</fullName>
        <ecNumber evidence="4 11">2.3.1.20</ecNumber>
    </recommendedName>
</protein>
<dbReference type="SUPFAM" id="SSF52777">
    <property type="entry name" value="CoA-dependent acyltransferases"/>
    <property type="match status" value="1"/>
</dbReference>
<dbReference type="InterPro" id="IPR004255">
    <property type="entry name" value="O-acyltransferase_WSD1_N"/>
</dbReference>
<evidence type="ECO:0000256" key="9">
    <source>
        <dbReference type="ARBA" id="ARBA00023315"/>
    </source>
</evidence>
<comment type="pathway">
    <text evidence="2">Lipid metabolism.</text>
</comment>
<feature type="domain" description="O-acyltransferase WSD1-like N-terminal" evidence="12">
    <location>
        <begin position="4"/>
        <end position="267"/>
    </location>
</feature>
<evidence type="ECO:0000256" key="1">
    <source>
        <dbReference type="ARBA" id="ARBA00004771"/>
    </source>
</evidence>
<dbReference type="NCBIfam" id="TIGR02946">
    <property type="entry name" value="acyl_WS_DGAT"/>
    <property type="match status" value="1"/>
</dbReference>
<dbReference type="Proteomes" id="UP001560045">
    <property type="component" value="Unassembled WGS sequence"/>
</dbReference>
<dbReference type="EMBL" id="JBFNXQ010000051">
    <property type="protein sequence ID" value="MEX5719833.1"/>
    <property type="molecule type" value="Genomic_DNA"/>
</dbReference>
<proteinExistence type="inferred from homology"/>
<comment type="catalytic activity">
    <reaction evidence="10 11">
        <text>an acyl-CoA + a 1,2-diacyl-sn-glycerol = a triacyl-sn-glycerol + CoA</text>
        <dbReference type="Rhea" id="RHEA:10868"/>
        <dbReference type="ChEBI" id="CHEBI:17815"/>
        <dbReference type="ChEBI" id="CHEBI:57287"/>
        <dbReference type="ChEBI" id="CHEBI:58342"/>
        <dbReference type="ChEBI" id="CHEBI:64615"/>
        <dbReference type="EC" id="2.3.1.20"/>
    </reaction>
</comment>
<evidence type="ECO:0000256" key="10">
    <source>
        <dbReference type="ARBA" id="ARBA00048109"/>
    </source>
</evidence>
<dbReference type="Pfam" id="PF06974">
    <property type="entry name" value="WS_DGAT_C"/>
    <property type="match status" value="1"/>
</dbReference>
<evidence type="ECO:0000256" key="8">
    <source>
        <dbReference type="ARBA" id="ARBA00023098"/>
    </source>
</evidence>
<dbReference type="PANTHER" id="PTHR31650">
    <property type="entry name" value="O-ACYLTRANSFERASE (WSD1-LIKE) FAMILY PROTEIN"/>
    <property type="match status" value="1"/>
</dbReference>
<keyword evidence="8 11" id="KW-0443">Lipid metabolism</keyword>
<evidence type="ECO:0000256" key="2">
    <source>
        <dbReference type="ARBA" id="ARBA00005189"/>
    </source>
</evidence>
<comment type="caution">
    <text evidence="14">The sequence shown here is derived from an EMBL/GenBank/DDBJ whole genome shotgun (WGS) entry which is preliminary data.</text>
</comment>
<evidence type="ECO:0000256" key="6">
    <source>
        <dbReference type="ARBA" id="ARBA00022679"/>
    </source>
</evidence>
<evidence type="ECO:0000313" key="14">
    <source>
        <dbReference type="EMBL" id="MEX5719833.1"/>
    </source>
</evidence>
<evidence type="ECO:0000256" key="4">
    <source>
        <dbReference type="ARBA" id="ARBA00013244"/>
    </source>
</evidence>
<dbReference type="GO" id="GO:0016746">
    <property type="term" value="F:acyltransferase activity"/>
    <property type="evidence" value="ECO:0007669"/>
    <property type="project" value="UniProtKB-KW"/>
</dbReference>
<evidence type="ECO:0000259" key="12">
    <source>
        <dbReference type="Pfam" id="PF03007"/>
    </source>
</evidence>
<keyword evidence="9 11" id="KW-0012">Acyltransferase</keyword>
<keyword evidence="7 11" id="KW-0319">Glycerol metabolism</keyword>
<evidence type="ECO:0000256" key="3">
    <source>
        <dbReference type="ARBA" id="ARBA00009587"/>
    </source>
</evidence>
<name>A0ABV3XGX4_9ACTN</name>
<evidence type="ECO:0000256" key="5">
    <source>
        <dbReference type="ARBA" id="ARBA00022516"/>
    </source>
</evidence>
<evidence type="ECO:0000256" key="11">
    <source>
        <dbReference type="RuleBase" id="RU361241"/>
    </source>
</evidence>
<accession>A0ABV3XGX4</accession>
<dbReference type="PANTHER" id="PTHR31650:SF1">
    <property type="entry name" value="WAX ESTER SYNTHASE_DIACYLGLYCEROL ACYLTRANSFERASE 4-RELATED"/>
    <property type="match status" value="1"/>
</dbReference>
<keyword evidence="15" id="KW-1185">Reference proteome</keyword>
<comment type="pathway">
    <text evidence="1 11">Glycerolipid metabolism; triacylglycerol biosynthesis.</text>
</comment>
<dbReference type="EC" id="2.3.1.20" evidence="4 11"/>
<dbReference type="InterPro" id="IPR009721">
    <property type="entry name" value="O-acyltransferase_WSD1_C"/>
</dbReference>
<sequence length="467" mass="50406">MDRLSATDAGFYYAESENAPLHVGSVAVFEGPAPSYGDLVRLLLSKMPQVPRYRQRVREVPLNLGRPLWVDDPHFQILYHVRHTAVPRPGGPEQLRNVAGRVLGQRLDMAKPLWEVWLVEGLEDDRWAVISKVHHCMVDGIAGTDLMQVVFDLDPNAEHTAPREWAPQRTPSGLAMVAGALTETATAPLRQLTSGPSAVTEGAKGLVGSVRAAASTLPALARQALTPVARTLTGPIGPHRRWAWADAQFDELKAARTALGGTVNDVVLTAITRGFRDLLTSRGALGADTVVRTMVPISVRKEGERGSLDNRVTAVFVDLPVGEADPVARLAAVRRQMDDYKKTLQTVDARSIIAMGDFVSPTLLALGVRASMQTGQMWCQAVTTNVPGPRVPLYLLGRRMVSAHPYVPIAGGTRISIGIFSYLNSMTFGINADFDAFPDVGVLAEGIRRGVDELVDLAGKQAATAAR</sequence>
<dbReference type="RefSeq" id="WP_369208056.1">
    <property type="nucleotide sequence ID" value="NZ_JBFNXQ010000051.1"/>
</dbReference>
<keyword evidence="6 11" id="KW-0808">Transferase</keyword>
<organism evidence="14 15">
    <name type="scientific">Geodermatophilus maliterrae</name>
    <dbReference type="NCBI Taxonomy" id="3162531"/>
    <lineage>
        <taxon>Bacteria</taxon>
        <taxon>Bacillati</taxon>
        <taxon>Actinomycetota</taxon>
        <taxon>Actinomycetes</taxon>
        <taxon>Geodermatophilales</taxon>
        <taxon>Geodermatophilaceae</taxon>
        <taxon>Geodermatophilus</taxon>
    </lineage>
</organism>
<evidence type="ECO:0000256" key="7">
    <source>
        <dbReference type="ARBA" id="ARBA00022798"/>
    </source>
</evidence>
<dbReference type="InterPro" id="IPR014292">
    <property type="entry name" value="Acyl_transf_WS/DGAT"/>
</dbReference>